<gene>
    <name evidence="1" type="ORF">AVDCRST_MAG84-310</name>
</gene>
<sequence>MFRALASNSLARLTEISSTKTSTGFGLSTESIVGNQKQSELLMGGHGIIPDIVGCVSLR</sequence>
<proteinExistence type="predicted"/>
<dbReference type="EMBL" id="CADCTZ010000044">
    <property type="protein sequence ID" value="CAA9304055.1"/>
    <property type="molecule type" value="Genomic_DNA"/>
</dbReference>
<organism evidence="1">
    <name type="scientific">uncultured Microcoleus sp</name>
    <dbReference type="NCBI Taxonomy" id="259945"/>
    <lineage>
        <taxon>Bacteria</taxon>
        <taxon>Bacillati</taxon>
        <taxon>Cyanobacteriota</taxon>
        <taxon>Cyanophyceae</taxon>
        <taxon>Oscillatoriophycideae</taxon>
        <taxon>Oscillatoriales</taxon>
        <taxon>Microcoleaceae</taxon>
        <taxon>Microcoleus</taxon>
        <taxon>environmental samples</taxon>
    </lineage>
</organism>
<protein>
    <submittedName>
        <fullName evidence="1">Uncharacterized protein</fullName>
    </submittedName>
</protein>
<accession>A0A6J4KEZ7</accession>
<evidence type="ECO:0000313" key="1">
    <source>
        <dbReference type="EMBL" id="CAA9304055.1"/>
    </source>
</evidence>
<name>A0A6J4KEZ7_9CYAN</name>
<reference evidence="1" key="1">
    <citation type="submission" date="2020-02" db="EMBL/GenBank/DDBJ databases">
        <authorList>
            <person name="Meier V. D."/>
        </authorList>
    </citation>
    <scope>NUCLEOTIDE SEQUENCE</scope>
    <source>
        <strain evidence="1">AVDCRST_MAG84</strain>
    </source>
</reference>
<dbReference type="AlphaFoldDB" id="A0A6J4KEZ7"/>